<evidence type="ECO:0000313" key="9">
    <source>
        <dbReference type="EMBL" id="MDM8274704.1"/>
    </source>
</evidence>
<evidence type="ECO:0000256" key="5">
    <source>
        <dbReference type="ARBA" id="ARBA00047720"/>
    </source>
</evidence>
<dbReference type="HAMAP" id="MF_01518">
    <property type="entry name" value="Adenine_deamin"/>
    <property type="match status" value="1"/>
</dbReference>
<dbReference type="InterPro" id="IPR006679">
    <property type="entry name" value="Adenine_deam"/>
</dbReference>
<dbReference type="Gene3D" id="2.30.40.10">
    <property type="entry name" value="Urease, subunit C, domain 1"/>
    <property type="match status" value="1"/>
</dbReference>
<dbReference type="RefSeq" id="WP_289544811.1">
    <property type="nucleotide sequence ID" value="NZ_JAUDDZ010000004.1"/>
</dbReference>
<evidence type="ECO:0000256" key="2">
    <source>
        <dbReference type="ARBA" id="ARBA00012782"/>
    </source>
</evidence>
<organism evidence="9 10">
    <name type="scientific">Enorma phocaeensis</name>
    <dbReference type="NCBI Taxonomy" id="1871019"/>
    <lineage>
        <taxon>Bacteria</taxon>
        <taxon>Bacillati</taxon>
        <taxon>Actinomycetota</taxon>
        <taxon>Coriobacteriia</taxon>
        <taxon>Coriobacteriales</taxon>
        <taxon>Coriobacteriaceae</taxon>
        <taxon>Enorma</taxon>
    </lineage>
</organism>
<dbReference type="Proteomes" id="UP001529421">
    <property type="component" value="Unassembled WGS sequence"/>
</dbReference>
<keyword evidence="4 6" id="KW-0464">Manganese</keyword>
<evidence type="ECO:0000259" key="7">
    <source>
        <dbReference type="Pfam" id="PF01979"/>
    </source>
</evidence>
<evidence type="ECO:0000256" key="1">
    <source>
        <dbReference type="ARBA" id="ARBA00006773"/>
    </source>
</evidence>
<dbReference type="InterPro" id="IPR011059">
    <property type="entry name" value="Metal-dep_hydrolase_composite"/>
</dbReference>
<evidence type="ECO:0000256" key="6">
    <source>
        <dbReference type="HAMAP-Rule" id="MF_01518"/>
    </source>
</evidence>
<comment type="similarity">
    <text evidence="1 6">Belongs to the metallo-dependent hydrolases superfamily. Adenine deaminase family.</text>
</comment>
<dbReference type="PANTHER" id="PTHR11113">
    <property type="entry name" value="N-ACETYLGLUCOSAMINE-6-PHOSPHATE DEACETYLASE"/>
    <property type="match status" value="1"/>
</dbReference>
<dbReference type="PANTHER" id="PTHR11113:SF2">
    <property type="entry name" value="ADENINE DEAMINASE"/>
    <property type="match status" value="1"/>
</dbReference>
<comment type="caution">
    <text evidence="9">The sequence shown here is derived from an EMBL/GenBank/DDBJ whole genome shotgun (WGS) entry which is preliminary data.</text>
</comment>
<proteinExistence type="inferred from homology"/>
<evidence type="ECO:0000313" key="10">
    <source>
        <dbReference type="Proteomes" id="UP001529421"/>
    </source>
</evidence>
<keyword evidence="10" id="KW-1185">Reference proteome</keyword>
<evidence type="ECO:0000256" key="3">
    <source>
        <dbReference type="ARBA" id="ARBA00022801"/>
    </source>
</evidence>
<accession>A0ABT7V884</accession>
<evidence type="ECO:0000259" key="8">
    <source>
        <dbReference type="Pfam" id="PF13382"/>
    </source>
</evidence>
<gene>
    <name evidence="6" type="primary">ade</name>
    <name evidence="9" type="ORF">QUW28_04220</name>
</gene>
<reference evidence="10" key="1">
    <citation type="submission" date="2023-06" db="EMBL/GenBank/DDBJ databases">
        <title>Identification and characterization of horizontal gene transfer across gut microbiota members of farm animals based on homology search.</title>
        <authorList>
            <person name="Zeman M."/>
            <person name="Kubasova T."/>
            <person name="Jahodarova E."/>
            <person name="Nykrynova M."/>
            <person name="Rychlik I."/>
        </authorList>
    </citation>
    <scope>NUCLEOTIDE SEQUENCE [LARGE SCALE GENOMIC DNA]</scope>
    <source>
        <strain evidence="10">154_Feed</strain>
    </source>
</reference>
<dbReference type="EMBL" id="JAUDDZ010000004">
    <property type="protein sequence ID" value="MDM8274704.1"/>
    <property type="molecule type" value="Genomic_DNA"/>
</dbReference>
<dbReference type="SUPFAM" id="SSF51556">
    <property type="entry name" value="Metallo-dependent hydrolases"/>
    <property type="match status" value="1"/>
</dbReference>
<feature type="domain" description="Amidohydrolase-related" evidence="7">
    <location>
        <begin position="94"/>
        <end position="391"/>
    </location>
</feature>
<dbReference type="Gene3D" id="3.20.20.140">
    <property type="entry name" value="Metal-dependent hydrolases"/>
    <property type="match status" value="1"/>
</dbReference>
<protein>
    <recommendedName>
        <fullName evidence="2 6">Adenine deaminase</fullName>
        <shortName evidence="6">Adenase</shortName>
        <shortName evidence="6">Adenine aminase</shortName>
        <ecNumber evidence="2 6">3.5.4.2</ecNumber>
    </recommendedName>
</protein>
<keyword evidence="3 6" id="KW-0378">Hydrolase</keyword>
<dbReference type="InterPro" id="IPR026912">
    <property type="entry name" value="Adenine_deam_C"/>
</dbReference>
<dbReference type="InterPro" id="IPR032466">
    <property type="entry name" value="Metal_Hydrolase"/>
</dbReference>
<sequence>MAGETGQANGMLASGAAVGGGAGALRRLIDVAEGREPADVLFVNARIVDVYGHRVASGRVAVRDGAIASVLFDDRDADVPDCAAKEVVDCGGRYLAPGFIDGHLHIESSNIRPAEYARMALTRGTTTAVADCHEIANVCGLDGLSFMIADARRAPLDIKFMMPSCVPALPDEQAGASISAADMRAYIEGHPGEIFGLGEMMNMPGVYGADGETLERIAVAAATTSGQVDGHAPLAKGHDLNAYAAAGIIADHECTGPAEALDKLSRGMYIMLREGTCSHDLAQLAPLVLEDPARARRCCLATDDRAPSDALGTGMIDNACRMAIEAGIDAVTAISMGTLSTAECFGFDHGMPSPQERRGAIAPGKRADMLLLDDLTFQRPPARVYVAGRLVAADGAFVGEVEPANEEVERLEGLLRGSVRLPRLSKELFSYPFEPGTPAIDVVPGNAATGIVEPEDADGLRRIVLIERHGRGAAAQDAGADGDGPAGTGLVGKHVGRGWVRGYTISGGAIASTIGHDSHNVCVVGDNPSDMLAAVEAVGQGGFVLVRGGEVVARIGLPLGGLMSDLPAEEVARQHDHFMAEARSMGIEPPLDPIMGMIFLPLPVIPVLRIRPEGLFDALHFRFV</sequence>
<name>A0ABT7V884_9ACTN</name>
<comment type="catalytic activity">
    <reaction evidence="5 6">
        <text>adenine + H2O + H(+) = hypoxanthine + NH4(+)</text>
        <dbReference type="Rhea" id="RHEA:23688"/>
        <dbReference type="ChEBI" id="CHEBI:15377"/>
        <dbReference type="ChEBI" id="CHEBI:15378"/>
        <dbReference type="ChEBI" id="CHEBI:16708"/>
        <dbReference type="ChEBI" id="CHEBI:17368"/>
        <dbReference type="ChEBI" id="CHEBI:28938"/>
        <dbReference type="EC" id="3.5.4.2"/>
    </reaction>
</comment>
<dbReference type="Pfam" id="PF01979">
    <property type="entry name" value="Amidohydro_1"/>
    <property type="match status" value="1"/>
</dbReference>
<feature type="domain" description="Adenine deaminase C-terminal" evidence="8">
    <location>
        <begin position="493"/>
        <end position="621"/>
    </location>
</feature>
<dbReference type="EC" id="3.5.4.2" evidence="2 6"/>
<dbReference type="SUPFAM" id="SSF51338">
    <property type="entry name" value="Composite domain of metallo-dependent hydrolases"/>
    <property type="match status" value="1"/>
</dbReference>
<dbReference type="Pfam" id="PF13382">
    <property type="entry name" value="Adenine_deam_C"/>
    <property type="match status" value="1"/>
</dbReference>
<comment type="cofactor">
    <cofactor evidence="6">
        <name>Mn(2+)</name>
        <dbReference type="ChEBI" id="CHEBI:29035"/>
    </cofactor>
</comment>
<dbReference type="InterPro" id="IPR006680">
    <property type="entry name" value="Amidohydro-rel"/>
</dbReference>
<evidence type="ECO:0000256" key="4">
    <source>
        <dbReference type="ARBA" id="ARBA00023211"/>
    </source>
</evidence>